<dbReference type="InterPro" id="IPR017451">
    <property type="entry name" value="F-box-assoc_interact_dom"/>
</dbReference>
<reference evidence="2 3" key="1">
    <citation type="submission" date="2019-06" db="EMBL/GenBank/DDBJ databases">
        <title>A chromosomal-level reference genome of Carpinus fangiana (Coryloideae, Betulaceae).</title>
        <authorList>
            <person name="Yang X."/>
            <person name="Wang Z."/>
            <person name="Zhang L."/>
            <person name="Hao G."/>
            <person name="Liu J."/>
            <person name="Yang Y."/>
        </authorList>
    </citation>
    <scope>NUCLEOTIDE SEQUENCE [LARGE SCALE GENOMIC DNA]</scope>
    <source>
        <strain evidence="2">Cfa_2016G</strain>
        <tissue evidence="2">Leaf</tissue>
    </source>
</reference>
<protein>
    <recommendedName>
        <fullName evidence="1">F-box associated beta-propeller type 3 domain-containing protein</fullName>
    </recommendedName>
</protein>
<keyword evidence="3" id="KW-1185">Reference proteome</keyword>
<accession>A0A5N6R283</accession>
<dbReference type="Pfam" id="PF08268">
    <property type="entry name" value="FBA_3"/>
    <property type="match status" value="1"/>
</dbReference>
<dbReference type="PANTHER" id="PTHR31111:SF136">
    <property type="entry name" value="F-BOX ASSOCIATED DOMAIN-CONTAINING PROTEIN"/>
    <property type="match status" value="1"/>
</dbReference>
<dbReference type="EMBL" id="CM017323">
    <property type="protein sequence ID" value="KAE8023340.1"/>
    <property type="molecule type" value="Genomic_DNA"/>
</dbReference>
<dbReference type="PANTHER" id="PTHR31111">
    <property type="entry name" value="BNAA05G37150D PROTEIN-RELATED"/>
    <property type="match status" value="1"/>
</dbReference>
<feature type="domain" description="F-box associated beta-propeller type 3" evidence="1">
    <location>
        <begin position="94"/>
        <end position="202"/>
    </location>
</feature>
<sequence>MQPPPAKDTDLKRHVAVVWPEKGFPILQHFIYTSICRRSFAHRHFSTQSPTGRILFLVSLSLQEQYFYSAEIKEGGTLGPVTRLPPISVKVYGTDRFQFCSGLLYSARIDGYYIISPDTGEVSLLPDEPRQCRINNGFNQYLGFDPSSNKHKVLIVHHSLWLFRIFTLGSGGSWRTIHTYLPKEKINRLWPRNVVYANGAIHWFYFGSEYVVDHPDNWIYYRIRGRGGNYLYEKCIVCFDMADEQFTRIPFPDDDSFPQYLTEVGGNLALMEEFMLRIRKMLGYDVVDVEYDKLRYWVLLDYK</sequence>
<dbReference type="NCBIfam" id="TIGR01640">
    <property type="entry name" value="F_box_assoc_1"/>
    <property type="match status" value="1"/>
</dbReference>
<organism evidence="2 3">
    <name type="scientific">Carpinus fangiana</name>
    <dbReference type="NCBI Taxonomy" id="176857"/>
    <lineage>
        <taxon>Eukaryota</taxon>
        <taxon>Viridiplantae</taxon>
        <taxon>Streptophyta</taxon>
        <taxon>Embryophyta</taxon>
        <taxon>Tracheophyta</taxon>
        <taxon>Spermatophyta</taxon>
        <taxon>Magnoliopsida</taxon>
        <taxon>eudicotyledons</taxon>
        <taxon>Gunneridae</taxon>
        <taxon>Pentapetalae</taxon>
        <taxon>rosids</taxon>
        <taxon>fabids</taxon>
        <taxon>Fagales</taxon>
        <taxon>Betulaceae</taxon>
        <taxon>Carpinus</taxon>
    </lineage>
</organism>
<evidence type="ECO:0000313" key="2">
    <source>
        <dbReference type="EMBL" id="KAE8023340.1"/>
    </source>
</evidence>
<dbReference type="OrthoDB" id="1499688at2759"/>
<dbReference type="Proteomes" id="UP000327013">
    <property type="component" value="Chromosome 3"/>
</dbReference>
<evidence type="ECO:0000259" key="1">
    <source>
        <dbReference type="Pfam" id="PF08268"/>
    </source>
</evidence>
<name>A0A5N6R283_9ROSI</name>
<dbReference type="AlphaFoldDB" id="A0A5N6R283"/>
<dbReference type="InterPro" id="IPR013187">
    <property type="entry name" value="F-box-assoc_dom_typ3"/>
</dbReference>
<gene>
    <name evidence="2" type="ORF">FH972_009048</name>
</gene>
<proteinExistence type="predicted"/>
<evidence type="ECO:0000313" key="3">
    <source>
        <dbReference type="Proteomes" id="UP000327013"/>
    </source>
</evidence>